<proteinExistence type="predicted"/>
<organism evidence="3">
    <name type="scientific">uncultured Anaerotruncus sp</name>
    <dbReference type="NCBI Taxonomy" id="905011"/>
    <lineage>
        <taxon>Bacteria</taxon>
        <taxon>Bacillati</taxon>
        <taxon>Bacillota</taxon>
        <taxon>Clostridia</taxon>
        <taxon>Eubacteriales</taxon>
        <taxon>Oscillospiraceae</taxon>
        <taxon>Anaerotruncus</taxon>
        <taxon>environmental samples</taxon>
    </lineage>
</organism>
<keyword evidence="1" id="KW-0732">Signal</keyword>
<dbReference type="EMBL" id="CACRSL010000003">
    <property type="protein sequence ID" value="VYT01389.1"/>
    <property type="molecule type" value="Genomic_DNA"/>
</dbReference>
<evidence type="ECO:0000256" key="1">
    <source>
        <dbReference type="SAM" id="SignalP"/>
    </source>
</evidence>
<dbReference type="Pfam" id="PF16112">
    <property type="entry name" value="DUF4830"/>
    <property type="match status" value="1"/>
</dbReference>
<evidence type="ECO:0000259" key="2">
    <source>
        <dbReference type="Pfam" id="PF16112"/>
    </source>
</evidence>
<feature type="domain" description="DUF4830" evidence="2">
    <location>
        <begin position="68"/>
        <end position="150"/>
    </location>
</feature>
<accession>A0A6N2T9C1</accession>
<name>A0A6N2T9C1_9FIRM</name>
<gene>
    <name evidence="3" type="ORF">AULFYP135_01293</name>
</gene>
<dbReference type="AlphaFoldDB" id="A0A6N2T9C1"/>
<reference evidence="3" key="1">
    <citation type="submission" date="2019-11" db="EMBL/GenBank/DDBJ databases">
        <authorList>
            <person name="Feng L."/>
        </authorList>
    </citation>
    <scope>NUCLEOTIDE SEQUENCE</scope>
    <source>
        <strain evidence="3">AundefinedLFYP135</strain>
    </source>
</reference>
<evidence type="ECO:0000313" key="3">
    <source>
        <dbReference type="EMBL" id="VYT01389.1"/>
    </source>
</evidence>
<protein>
    <recommendedName>
        <fullName evidence="2">DUF4830 domain-containing protein</fullName>
    </recommendedName>
</protein>
<sequence length="166" mass="18411">MFIVSFKMKGKKLLALCLAAVAVAAGGAAIKEKVWEISWQTSAAAPAEKNLKKGKLTAKTAEDRLNLIAGWGWEVDPDPVEIVEVAIPQEFDDVYENYNNLQKEQGLDLTKYRGKRCKRYGYRVKNYPDSSEEVRINLLVYQGKVIGGDVSSTQLDGFIQGLARPS</sequence>
<dbReference type="InterPro" id="IPR032257">
    <property type="entry name" value="DUF4830"/>
</dbReference>
<feature type="chain" id="PRO_5027025395" description="DUF4830 domain-containing protein" evidence="1">
    <location>
        <begin position="25"/>
        <end position="166"/>
    </location>
</feature>
<feature type="signal peptide" evidence="1">
    <location>
        <begin position="1"/>
        <end position="24"/>
    </location>
</feature>